<gene>
    <name evidence="2" type="ORF">PMAYCL1PPCAC_24222</name>
</gene>
<dbReference type="SUPFAM" id="SSF54695">
    <property type="entry name" value="POZ domain"/>
    <property type="match status" value="1"/>
</dbReference>
<protein>
    <recommendedName>
        <fullName evidence="1">BTB domain-containing protein</fullName>
    </recommendedName>
</protein>
<name>A0AAN5I696_9BILA</name>
<evidence type="ECO:0000313" key="3">
    <source>
        <dbReference type="Proteomes" id="UP001328107"/>
    </source>
</evidence>
<evidence type="ECO:0000313" key="2">
    <source>
        <dbReference type="EMBL" id="GMR54027.1"/>
    </source>
</evidence>
<dbReference type="EMBL" id="BTRK01000005">
    <property type="protein sequence ID" value="GMR54027.1"/>
    <property type="molecule type" value="Genomic_DNA"/>
</dbReference>
<feature type="domain" description="BTB" evidence="1">
    <location>
        <begin position="202"/>
        <end position="264"/>
    </location>
</feature>
<dbReference type="PROSITE" id="PS50097">
    <property type="entry name" value="BTB"/>
    <property type="match status" value="1"/>
</dbReference>
<dbReference type="Pfam" id="PF00651">
    <property type="entry name" value="BTB"/>
    <property type="match status" value="1"/>
</dbReference>
<dbReference type="AlphaFoldDB" id="A0AAN5I696"/>
<dbReference type="InterPro" id="IPR011333">
    <property type="entry name" value="SKP1/BTB/POZ_sf"/>
</dbReference>
<reference evidence="3" key="1">
    <citation type="submission" date="2022-10" db="EMBL/GenBank/DDBJ databases">
        <title>Genome assembly of Pristionchus species.</title>
        <authorList>
            <person name="Yoshida K."/>
            <person name="Sommer R.J."/>
        </authorList>
    </citation>
    <scope>NUCLEOTIDE SEQUENCE [LARGE SCALE GENOMIC DNA]</scope>
    <source>
        <strain evidence="3">RS5460</strain>
    </source>
</reference>
<comment type="caution">
    <text evidence="2">The sequence shown here is derived from an EMBL/GenBank/DDBJ whole genome shotgun (WGS) entry which is preliminary data.</text>
</comment>
<organism evidence="2 3">
    <name type="scientific">Pristionchus mayeri</name>
    <dbReference type="NCBI Taxonomy" id="1317129"/>
    <lineage>
        <taxon>Eukaryota</taxon>
        <taxon>Metazoa</taxon>
        <taxon>Ecdysozoa</taxon>
        <taxon>Nematoda</taxon>
        <taxon>Chromadorea</taxon>
        <taxon>Rhabditida</taxon>
        <taxon>Rhabditina</taxon>
        <taxon>Diplogasteromorpha</taxon>
        <taxon>Diplogasteroidea</taxon>
        <taxon>Neodiplogasteridae</taxon>
        <taxon>Pristionchus</taxon>
    </lineage>
</organism>
<dbReference type="InterPro" id="IPR000210">
    <property type="entry name" value="BTB/POZ_dom"/>
</dbReference>
<dbReference type="Gene3D" id="3.30.710.10">
    <property type="entry name" value="Potassium Channel Kv1.1, Chain A"/>
    <property type="match status" value="1"/>
</dbReference>
<evidence type="ECO:0000259" key="1">
    <source>
        <dbReference type="PROSITE" id="PS50097"/>
    </source>
</evidence>
<dbReference type="PANTHER" id="PTHR22744">
    <property type="entry name" value="HELIX LOOP HELIX PROTEIN 21-RELATED"/>
    <property type="match status" value="1"/>
</dbReference>
<dbReference type="PANTHER" id="PTHR22744:SF14">
    <property type="entry name" value="BTB DOMAIN-CONTAINING PROTEIN-RELATED"/>
    <property type="match status" value="1"/>
</dbReference>
<keyword evidence="3" id="KW-1185">Reference proteome</keyword>
<proteinExistence type="predicted"/>
<feature type="non-terminal residue" evidence="2">
    <location>
        <position position="1"/>
    </location>
</feature>
<sequence>SGMLSDETDEDSYESCDRCDTSLSSVSYDAAYIYRLQQASKQLANTENHFYRNKVPLLDKVDKKCISLSMDLIAANETVFSYRVDDQIVLDNLVWKLYFTRFGNSSDKYMLGLSVESEMVEDANWHAEVRIRVTLGGNVLAPLPKFNHPVRLSSQSSSLIIFIVDCPTVKAWSSGLVQVDIYPNSMIGLNNGPLFSVSGNPTDVAISVKKAGARRSFYVNRKWIESQSDYIDNYFNSEFANGTQEMEINNVVSPKDFLLLLRAMERFDEHEMFQPDKFEKLLHMISLFQTGPLQRTVSSCLERSPFLDSPTKLILADRYGIPWPIVERLLNKCDPFIIRRTLSLDNMTVRLRDEILRRTNHFPSALPRNNKSFATTIPSFNMGFTSSTSSLSNSIDR</sequence>
<accession>A0AAN5I696</accession>
<dbReference type="Proteomes" id="UP001328107">
    <property type="component" value="Unassembled WGS sequence"/>
</dbReference>